<gene>
    <name evidence="1" type="ORF">CHC_T00002810001</name>
</gene>
<keyword evidence="2" id="KW-1185">Reference proteome</keyword>
<name>R7Q9R0_CHOCR</name>
<dbReference type="Gramene" id="CDF34215">
    <property type="protein sequence ID" value="CDF34215"/>
    <property type="gene ID" value="CHC_T00002810001"/>
</dbReference>
<dbReference type="RefSeq" id="XP_005714034.1">
    <property type="nucleotide sequence ID" value="XM_005713977.1"/>
</dbReference>
<dbReference type="Proteomes" id="UP000012073">
    <property type="component" value="Unassembled WGS sequence"/>
</dbReference>
<dbReference type="KEGG" id="ccp:CHC_T00002810001"/>
<evidence type="ECO:0000313" key="2">
    <source>
        <dbReference type="Proteomes" id="UP000012073"/>
    </source>
</evidence>
<dbReference type="AlphaFoldDB" id="R7Q9R0"/>
<reference evidence="2" key="1">
    <citation type="journal article" date="2013" name="Proc. Natl. Acad. Sci. U.S.A.">
        <title>Genome structure and metabolic features in the red seaweed Chondrus crispus shed light on evolution of the Archaeplastida.</title>
        <authorList>
            <person name="Collen J."/>
            <person name="Porcel B."/>
            <person name="Carre W."/>
            <person name="Ball S.G."/>
            <person name="Chaparro C."/>
            <person name="Tonon T."/>
            <person name="Barbeyron T."/>
            <person name="Michel G."/>
            <person name="Noel B."/>
            <person name="Valentin K."/>
            <person name="Elias M."/>
            <person name="Artiguenave F."/>
            <person name="Arun A."/>
            <person name="Aury J.M."/>
            <person name="Barbosa-Neto J.F."/>
            <person name="Bothwell J.H."/>
            <person name="Bouget F.Y."/>
            <person name="Brillet L."/>
            <person name="Cabello-Hurtado F."/>
            <person name="Capella-Gutierrez S."/>
            <person name="Charrier B."/>
            <person name="Cladiere L."/>
            <person name="Cock J.M."/>
            <person name="Coelho S.M."/>
            <person name="Colleoni C."/>
            <person name="Czjzek M."/>
            <person name="Da Silva C."/>
            <person name="Delage L."/>
            <person name="Denoeud F."/>
            <person name="Deschamps P."/>
            <person name="Dittami S.M."/>
            <person name="Gabaldon T."/>
            <person name="Gachon C.M."/>
            <person name="Groisillier A."/>
            <person name="Herve C."/>
            <person name="Jabbari K."/>
            <person name="Katinka M."/>
            <person name="Kloareg B."/>
            <person name="Kowalczyk N."/>
            <person name="Labadie K."/>
            <person name="Leblanc C."/>
            <person name="Lopez P.J."/>
            <person name="McLachlan D.H."/>
            <person name="Meslet-Cladiere L."/>
            <person name="Moustafa A."/>
            <person name="Nehr Z."/>
            <person name="Nyvall Collen P."/>
            <person name="Panaud O."/>
            <person name="Partensky F."/>
            <person name="Poulain J."/>
            <person name="Rensing S.A."/>
            <person name="Rousvoal S."/>
            <person name="Samson G."/>
            <person name="Symeonidi A."/>
            <person name="Weissenbach J."/>
            <person name="Zambounis A."/>
            <person name="Wincker P."/>
            <person name="Boyen C."/>
        </authorList>
    </citation>
    <scope>NUCLEOTIDE SEQUENCE [LARGE SCALE GENOMIC DNA]</scope>
    <source>
        <strain evidence="2">cv. Stackhouse</strain>
    </source>
</reference>
<sequence length="241" mass="25187">MPPLTNTAVLALVYGDHLAEILTHASKPATPTLDRIVDEGVTTGLMLTPSELTSAAGAASLCPQVYQMAVSITSASGIVSLPAEDTAAELANPSPGTRVFLIDAGSDLHLAEAAVTEAAAAFPARFKHEPTRASNPDVAPTASAIIGVMLVGRGEWDDMLPSPRRKGPCCDFPLPRQSFETGDEETQLAGFVAWSGEGLVRRDDRTRLGHAGSAPGESFLRLEQAVAEPLSKTGLLKKYGA</sequence>
<dbReference type="EMBL" id="HG001677">
    <property type="protein sequence ID" value="CDF34215.1"/>
    <property type="molecule type" value="Genomic_DNA"/>
</dbReference>
<accession>R7Q9R0</accession>
<organism evidence="1 2">
    <name type="scientific">Chondrus crispus</name>
    <name type="common">Carrageen Irish moss</name>
    <name type="synonym">Polymorpha crispa</name>
    <dbReference type="NCBI Taxonomy" id="2769"/>
    <lineage>
        <taxon>Eukaryota</taxon>
        <taxon>Rhodophyta</taxon>
        <taxon>Florideophyceae</taxon>
        <taxon>Rhodymeniophycidae</taxon>
        <taxon>Gigartinales</taxon>
        <taxon>Gigartinaceae</taxon>
        <taxon>Chondrus</taxon>
    </lineage>
</organism>
<protein>
    <submittedName>
        <fullName evidence="1">Uncharacterized protein</fullName>
    </submittedName>
</protein>
<evidence type="ECO:0000313" key="1">
    <source>
        <dbReference type="EMBL" id="CDF34215.1"/>
    </source>
</evidence>
<dbReference type="GeneID" id="17321750"/>
<proteinExistence type="predicted"/>